<dbReference type="PANTHER" id="PTHR15992">
    <property type="entry name" value="HOLLIDAY JUNCTION RECOGNITION PROTEIN"/>
    <property type="match status" value="1"/>
</dbReference>
<feature type="region of interest" description="Disordered" evidence="1">
    <location>
        <begin position="1"/>
        <end position="37"/>
    </location>
</feature>
<evidence type="ECO:0000313" key="3">
    <source>
        <dbReference type="Proteomes" id="UP000094444"/>
    </source>
</evidence>
<dbReference type="InterPro" id="IPR009072">
    <property type="entry name" value="Histone-fold"/>
</dbReference>
<gene>
    <name evidence="2" type="ORF">DHEL01_v204057</name>
</gene>
<evidence type="ECO:0000256" key="1">
    <source>
        <dbReference type="SAM" id="MobiDB-lite"/>
    </source>
</evidence>
<feature type="region of interest" description="Disordered" evidence="1">
    <location>
        <begin position="449"/>
        <end position="779"/>
    </location>
</feature>
<accession>A0A2P5I4V6</accession>
<feature type="compositionally biased region" description="Polar residues" evidence="1">
    <location>
        <begin position="519"/>
        <end position="532"/>
    </location>
</feature>
<dbReference type="Pfam" id="PF10384">
    <property type="entry name" value="Scm3"/>
    <property type="match status" value="1"/>
</dbReference>
<dbReference type="STRING" id="158607.A0A2P5I4V6"/>
<dbReference type="InParanoid" id="A0A2P5I4V6"/>
<keyword evidence="3" id="KW-1185">Reference proteome</keyword>
<feature type="compositionally biased region" description="Polar residues" evidence="1">
    <location>
        <begin position="312"/>
        <end position="321"/>
    </location>
</feature>
<dbReference type="AlphaFoldDB" id="A0A2P5I4V6"/>
<comment type="caution">
    <text evidence="2">The sequence shown here is derived from an EMBL/GenBank/DDBJ whole genome shotgun (WGS) entry which is preliminary data.</text>
</comment>
<feature type="compositionally biased region" description="Acidic residues" evidence="1">
    <location>
        <begin position="16"/>
        <end position="27"/>
    </location>
</feature>
<sequence>MERPVKRQRIAPDSLGTDDEDELDCEPNELNQRRDPVYQLEQARVRASNKLKSRFEDIFAKYERDFTGIGDEIDLRTGRVVVNNGHLQSITGVQEFGQGGEDQQEDAHGSENHLRFRGISEEAFGIASSADMVARSDARMVVDPTSDVPLPTASSGGTPRLPSMMPPAHQPLMPPSQPFGLWEMGRTQVADPTWRAPELPQPAFMSARFVSQAHQRPFGTGQITRMTRGHLVKTRDQDGDEEDVLLRAPDNLLGTKESPLIKRKFPPVGSSPNNDPNLHEMIQDVIKTMAATSPSAEQSRKRSSSTGQSSKPTMKSVSSDTDNYCIQGEEKTSGLCLGSAGKSTAVSPGRGVEAPRYGNKQRGHTVTGRKTRQPEAPAEQRIAGPKDGSDATGMDEDFLDVTGNTPRKPAGRTFYVEIKARKIGQTDSFAQYHGDSEVGTLGRSLLGVDASPETLEPPSCSRPWAVEKPAKPPGGPGVVELAVTSLGPEVMKSGTQGDLSKRKTLGSASASIGADEMSTIKQNGAPASTELGSQPPRKSRPSLPQNPSKEQFGRNIVDPSYTFSDEENLLPRKSTVRRKSEPASAAGLAVQDALRLGHNAKAGKLPPKTVTPDASVQDKRATRISPQPVAENHGAARVTGASSSIREPSPVHVVFDGPSVVTKPPSHRRTRRKRQRPGEPGLEHSGQQATPKAERRSLRSRYQNEPANGRRGSPRLTREPSPVAVSLPAVAKNVITSAKPPQIAESAPLPPSTPRPKYKSRPGKPETSRPGLISLLSDDDDDEDEISFQLADFTPSGYHRILTLRQDGNPLPTASSAKKTGVASLLFGPSSCSNAGKHSTPGCENKNTNGERRRHSTDSLKGSVVKFRNHSPRTPSPSASVVQTPGGTKRRCGEGGFRCDRDFCFMCISI</sequence>
<feature type="compositionally biased region" description="Basic residues" evidence="1">
    <location>
        <begin position="359"/>
        <end position="371"/>
    </location>
</feature>
<name>A0A2P5I4V6_DIAHE</name>
<proteinExistence type="predicted"/>
<dbReference type="OrthoDB" id="2420608at2759"/>
<evidence type="ECO:0000313" key="2">
    <source>
        <dbReference type="EMBL" id="POS77557.1"/>
    </source>
</evidence>
<dbReference type="GO" id="GO:0005634">
    <property type="term" value="C:nucleus"/>
    <property type="evidence" value="ECO:0007669"/>
    <property type="project" value="InterPro"/>
</dbReference>
<feature type="region of interest" description="Disordered" evidence="1">
    <location>
        <begin position="290"/>
        <end position="321"/>
    </location>
</feature>
<feature type="compositionally biased region" description="Polar residues" evidence="1">
    <location>
        <begin position="872"/>
        <end position="886"/>
    </location>
</feature>
<reference evidence="2" key="1">
    <citation type="submission" date="2017-09" db="EMBL/GenBank/DDBJ databases">
        <title>Polyketide synthases of a Diaporthe helianthi virulent isolate.</title>
        <authorList>
            <person name="Baroncelli R."/>
        </authorList>
    </citation>
    <scope>NUCLEOTIDE SEQUENCE [LARGE SCALE GENOMIC DNA]</scope>
    <source>
        <strain evidence="2">7/96</strain>
    </source>
</reference>
<feature type="region of interest" description="Disordered" evidence="1">
    <location>
        <begin position="257"/>
        <end position="278"/>
    </location>
</feature>
<feature type="compositionally biased region" description="Basic residues" evidence="1">
    <location>
        <begin position="665"/>
        <end position="675"/>
    </location>
</feature>
<dbReference type="InterPro" id="IPR018465">
    <property type="entry name" value="Scm3/HJURP"/>
</dbReference>
<dbReference type="Proteomes" id="UP000094444">
    <property type="component" value="Unassembled WGS sequence"/>
</dbReference>
<organism evidence="2 3">
    <name type="scientific">Diaporthe helianthi</name>
    <dbReference type="NCBI Taxonomy" id="158607"/>
    <lineage>
        <taxon>Eukaryota</taxon>
        <taxon>Fungi</taxon>
        <taxon>Dikarya</taxon>
        <taxon>Ascomycota</taxon>
        <taxon>Pezizomycotina</taxon>
        <taxon>Sordariomycetes</taxon>
        <taxon>Sordariomycetidae</taxon>
        <taxon>Diaporthales</taxon>
        <taxon>Diaporthaceae</taxon>
        <taxon>Diaporthe</taxon>
    </lineage>
</organism>
<dbReference type="GO" id="GO:0042393">
    <property type="term" value="F:histone binding"/>
    <property type="evidence" value="ECO:0007669"/>
    <property type="project" value="InterPro"/>
</dbReference>
<dbReference type="PANTHER" id="PTHR15992:SF5">
    <property type="entry name" value="HOLLIDAY JUNCTION RECOGNITION PROTEIN"/>
    <property type="match status" value="1"/>
</dbReference>
<dbReference type="GO" id="GO:0046982">
    <property type="term" value="F:protein heterodimerization activity"/>
    <property type="evidence" value="ECO:0007669"/>
    <property type="project" value="InterPro"/>
</dbReference>
<dbReference type="Gene3D" id="1.10.20.10">
    <property type="entry name" value="Histone, subunit A"/>
    <property type="match status" value="1"/>
</dbReference>
<feature type="region of interest" description="Disordered" evidence="1">
    <location>
        <begin position="834"/>
        <end position="887"/>
    </location>
</feature>
<protein>
    <submittedName>
        <fullName evidence="2">Uncharacterized protein</fullName>
    </submittedName>
</protein>
<dbReference type="EMBL" id="MAVT02000260">
    <property type="protein sequence ID" value="POS77557.1"/>
    <property type="molecule type" value="Genomic_DNA"/>
</dbReference>
<feature type="region of interest" description="Disordered" evidence="1">
    <location>
        <begin position="335"/>
        <end position="405"/>
    </location>
</feature>